<evidence type="ECO:0000256" key="6">
    <source>
        <dbReference type="SAM" id="MobiDB-lite"/>
    </source>
</evidence>
<keyword evidence="3" id="KW-0378">Hydrolase</keyword>
<evidence type="ECO:0000259" key="7">
    <source>
        <dbReference type="Pfam" id="PF07504"/>
    </source>
</evidence>
<evidence type="ECO:0000313" key="10">
    <source>
        <dbReference type="Proteomes" id="UP000305222"/>
    </source>
</evidence>
<evidence type="ECO:0000313" key="11">
    <source>
        <dbReference type="Proteomes" id="UP000306037"/>
    </source>
</evidence>
<dbReference type="PANTHER" id="PTHR33794">
    <property type="entry name" value="BACILLOLYSIN"/>
    <property type="match status" value="1"/>
</dbReference>
<gene>
    <name evidence="8" type="ORF">FC694_22090</name>
    <name evidence="9" type="ORF">FC699_07910</name>
</gene>
<proteinExistence type="predicted"/>
<dbReference type="AlphaFoldDB" id="A0A4U2MMR1"/>
<keyword evidence="2" id="KW-0479">Metal-binding</keyword>
<dbReference type="Proteomes" id="UP000305222">
    <property type="component" value="Unassembled WGS sequence"/>
</dbReference>
<keyword evidence="1" id="KW-0645">Protease</keyword>
<evidence type="ECO:0000256" key="2">
    <source>
        <dbReference type="ARBA" id="ARBA00022723"/>
    </source>
</evidence>
<evidence type="ECO:0000313" key="8">
    <source>
        <dbReference type="EMBL" id="TKH12366.1"/>
    </source>
</evidence>
<dbReference type="GO" id="GO:0008237">
    <property type="term" value="F:metallopeptidase activity"/>
    <property type="evidence" value="ECO:0007669"/>
    <property type="project" value="UniProtKB-KW"/>
</dbReference>
<dbReference type="PANTHER" id="PTHR33794:SF3">
    <property type="entry name" value="NEUTRAL PROTEASE B"/>
    <property type="match status" value="1"/>
</dbReference>
<evidence type="ECO:0000256" key="3">
    <source>
        <dbReference type="ARBA" id="ARBA00022801"/>
    </source>
</evidence>
<dbReference type="Proteomes" id="UP000306037">
    <property type="component" value="Unassembled WGS sequence"/>
</dbReference>
<protein>
    <submittedName>
        <fullName evidence="8">Bacillolysin</fullName>
    </submittedName>
</protein>
<dbReference type="InterPro" id="IPR050728">
    <property type="entry name" value="Zinc_Metalloprotease_M4"/>
</dbReference>
<dbReference type="EMBL" id="SZOM01000203">
    <property type="protein sequence ID" value="TKH12366.1"/>
    <property type="molecule type" value="Genomic_DNA"/>
</dbReference>
<feature type="region of interest" description="Disordered" evidence="6">
    <location>
        <begin position="1"/>
        <end position="38"/>
    </location>
</feature>
<dbReference type="Pfam" id="PF07504">
    <property type="entry name" value="FTP"/>
    <property type="match status" value="1"/>
</dbReference>
<evidence type="ECO:0000256" key="4">
    <source>
        <dbReference type="ARBA" id="ARBA00022833"/>
    </source>
</evidence>
<dbReference type="Gene3D" id="3.10.450.490">
    <property type="match status" value="1"/>
</dbReference>
<organism evidence="8 11">
    <name type="scientific">Bacillus wiedmannii</name>
    <dbReference type="NCBI Taxonomy" id="1890302"/>
    <lineage>
        <taxon>Bacteria</taxon>
        <taxon>Bacillati</taxon>
        <taxon>Bacillota</taxon>
        <taxon>Bacilli</taxon>
        <taxon>Bacillales</taxon>
        <taxon>Bacillaceae</taxon>
        <taxon>Bacillus</taxon>
        <taxon>Bacillus cereus group</taxon>
    </lineage>
</organism>
<evidence type="ECO:0000256" key="1">
    <source>
        <dbReference type="ARBA" id="ARBA00022670"/>
    </source>
</evidence>
<dbReference type="EMBL" id="SZON01000234">
    <property type="protein sequence ID" value="TKI97327.1"/>
    <property type="molecule type" value="Genomic_DNA"/>
</dbReference>
<dbReference type="GO" id="GO:0006508">
    <property type="term" value="P:proteolysis"/>
    <property type="evidence" value="ECO:0007669"/>
    <property type="project" value="UniProtKB-KW"/>
</dbReference>
<comment type="caution">
    <text evidence="8">The sequence shown here is derived from an EMBL/GenBank/DDBJ whole genome shotgun (WGS) entry which is preliminary data.</text>
</comment>
<keyword evidence="4" id="KW-0862">Zinc</keyword>
<dbReference type="InterPro" id="IPR011096">
    <property type="entry name" value="FTP_domain"/>
</dbReference>
<evidence type="ECO:0000313" key="9">
    <source>
        <dbReference type="EMBL" id="TKI97327.1"/>
    </source>
</evidence>
<sequence>MAKNYLKGEVNGAKAQQEQVTTEKNVDFQPTNKETKENQTEACLAQTYKNYKVYGQDLIVKVDKNGVITTVSGKVVENLDQQPNLTITNFLSKNEVKSKLRDIVQIPSNTTETEFSSETVVYKKKEVYHS</sequence>
<feature type="compositionally biased region" description="Polar residues" evidence="6">
    <location>
        <begin position="14"/>
        <end position="32"/>
    </location>
</feature>
<dbReference type="GO" id="GO:0046872">
    <property type="term" value="F:metal ion binding"/>
    <property type="evidence" value="ECO:0007669"/>
    <property type="project" value="UniProtKB-KW"/>
</dbReference>
<feature type="domain" description="FTP" evidence="7">
    <location>
        <begin position="44"/>
        <end position="74"/>
    </location>
</feature>
<evidence type="ECO:0000256" key="5">
    <source>
        <dbReference type="ARBA" id="ARBA00023049"/>
    </source>
</evidence>
<keyword evidence="5" id="KW-0482">Metalloprotease</keyword>
<reference evidence="10 11" key="1">
    <citation type="journal article" date="2019" name="Environ. Microbiol.">
        <title>An active ?-lactamase is a part of an orchestrated cell wall stress resistance network of Bacillus subtilis and related rhizosphere species.</title>
        <authorList>
            <person name="Bucher T."/>
            <person name="Keren-Paz A."/>
            <person name="Hausser J."/>
            <person name="Olender T."/>
            <person name="Cytryn E."/>
            <person name="Kolodkin-Gal I."/>
        </authorList>
    </citation>
    <scope>NUCLEOTIDE SEQUENCE [LARGE SCALE GENOMIC DNA]</scope>
    <source>
        <strain evidence="9 10">I5</strain>
        <strain evidence="8 11">I71</strain>
    </source>
</reference>
<name>A0A4U2MMR1_9BACI</name>
<accession>A0A4U2MMR1</accession>